<reference evidence="2" key="1">
    <citation type="journal article" date="2020" name="Toxins">
        <title>Phylogenomic Analysis of Secondary Metabolism in the Toxic Cyanobacterial Genera Anabaena, Dolichospermum and Aphanizomenon.</title>
        <authorList>
            <person name="Oesterholm J."/>
            <person name="Popin R.V."/>
            <person name="Fewer D.P."/>
            <person name="Sivonen K."/>
        </authorList>
    </citation>
    <scope>NUCLEOTIDE SEQUENCE [LARGE SCALE GENOMIC DNA]</scope>
    <source>
        <strain evidence="2">UHCC 0037</strain>
    </source>
</reference>
<dbReference type="EMBL" id="VILF01000005">
    <property type="protein sequence ID" value="MTJ45275.1"/>
    <property type="molecule type" value="Genomic_DNA"/>
</dbReference>
<protein>
    <submittedName>
        <fullName evidence="1">Uncharacterized protein</fullName>
    </submittedName>
</protein>
<evidence type="ECO:0000313" key="1">
    <source>
        <dbReference type="EMBL" id="MTJ45275.1"/>
    </source>
</evidence>
<sequence>MFNNIGDCIMIGQLFTTGIGIYQMYPGDDNKWIAQVDFEDESHAQLWGVQGTLATKYGDDLLESVRTVKQDAENLGMRMLSLPDTKLRLYVKRLFVDNAEVWKQIESVGKELDLEVISCLPE</sequence>
<proteinExistence type="predicted"/>
<evidence type="ECO:0000313" key="2">
    <source>
        <dbReference type="Proteomes" id="UP001517388"/>
    </source>
</evidence>
<accession>A0ACC7S9U1</accession>
<gene>
    <name evidence="1" type="ORF">FJR39_19910</name>
</gene>
<organism evidence="1 2">
    <name type="scientific">Dolichospermum flos-aquae UHCC 0037</name>
    <dbReference type="NCBI Taxonomy" id="2590026"/>
    <lineage>
        <taxon>Bacteria</taxon>
        <taxon>Bacillati</taxon>
        <taxon>Cyanobacteriota</taxon>
        <taxon>Cyanophyceae</taxon>
        <taxon>Nostocales</taxon>
        <taxon>Aphanizomenonaceae</taxon>
        <taxon>Dolichospermum</taxon>
    </lineage>
</organism>
<comment type="caution">
    <text evidence="1">The sequence shown here is derived from an EMBL/GenBank/DDBJ whole genome shotgun (WGS) entry which is preliminary data.</text>
</comment>
<dbReference type="Proteomes" id="UP001517388">
    <property type="component" value="Unassembled WGS sequence"/>
</dbReference>
<keyword evidence="2" id="KW-1185">Reference proteome</keyword>
<name>A0ACC7S9U1_DOLFA</name>